<reference evidence="2 3" key="1">
    <citation type="submission" date="2019-03" db="EMBL/GenBank/DDBJ databases">
        <title>First draft genome of Liparis tanakae, snailfish: a comprehensive survey of snailfish specific genes.</title>
        <authorList>
            <person name="Kim W."/>
            <person name="Song I."/>
            <person name="Jeong J.-H."/>
            <person name="Kim D."/>
            <person name="Kim S."/>
            <person name="Ryu S."/>
            <person name="Song J.Y."/>
            <person name="Lee S.K."/>
        </authorList>
    </citation>
    <scope>NUCLEOTIDE SEQUENCE [LARGE SCALE GENOMIC DNA]</scope>
    <source>
        <tissue evidence="2">Muscle</tissue>
    </source>
</reference>
<dbReference type="AlphaFoldDB" id="A0A4Z2HIJ4"/>
<keyword evidence="3" id="KW-1185">Reference proteome</keyword>
<dbReference type="Proteomes" id="UP000314294">
    <property type="component" value="Unassembled WGS sequence"/>
</dbReference>
<name>A0A4Z2HIJ4_9TELE</name>
<sequence length="263" mass="29672">MAPDMTPDVWYSPQAWSGRVLEEEGGGNVSDDRLGCKREIQSASRSEQWHRRFADEVFHETVHVTRWRSRSHQQYLGQLGVDEKLRSRHHEGGKRSKRCAGRDLEIATVSKSRLLIGLAPGHGFCVMVNSVSEMSDRRQSRSNMWTSTGAASGSCERRRRYVWHHVRFTVSKSYLVEPPLFLPRGAESLCGDDTMKCPLWITWLHGKEPAGSPVPKNIRTGPPSASESESEELWSGWLQPAGHTLPLPAMARTCRPTVNFPLN</sequence>
<feature type="region of interest" description="Disordered" evidence="1">
    <location>
        <begin position="211"/>
        <end position="230"/>
    </location>
</feature>
<proteinExistence type="predicted"/>
<evidence type="ECO:0000313" key="3">
    <source>
        <dbReference type="Proteomes" id="UP000314294"/>
    </source>
</evidence>
<comment type="caution">
    <text evidence="2">The sequence shown here is derived from an EMBL/GenBank/DDBJ whole genome shotgun (WGS) entry which is preliminary data.</text>
</comment>
<accession>A0A4Z2HIJ4</accession>
<dbReference type="EMBL" id="SRLO01000247">
    <property type="protein sequence ID" value="TNN64763.1"/>
    <property type="molecule type" value="Genomic_DNA"/>
</dbReference>
<evidence type="ECO:0000313" key="2">
    <source>
        <dbReference type="EMBL" id="TNN64763.1"/>
    </source>
</evidence>
<organism evidence="2 3">
    <name type="scientific">Liparis tanakae</name>
    <name type="common">Tanaka's snailfish</name>
    <dbReference type="NCBI Taxonomy" id="230148"/>
    <lineage>
        <taxon>Eukaryota</taxon>
        <taxon>Metazoa</taxon>
        <taxon>Chordata</taxon>
        <taxon>Craniata</taxon>
        <taxon>Vertebrata</taxon>
        <taxon>Euteleostomi</taxon>
        <taxon>Actinopterygii</taxon>
        <taxon>Neopterygii</taxon>
        <taxon>Teleostei</taxon>
        <taxon>Neoteleostei</taxon>
        <taxon>Acanthomorphata</taxon>
        <taxon>Eupercaria</taxon>
        <taxon>Perciformes</taxon>
        <taxon>Cottioidei</taxon>
        <taxon>Cottales</taxon>
        <taxon>Liparidae</taxon>
        <taxon>Liparis</taxon>
    </lineage>
</organism>
<gene>
    <name evidence="2" type="ORF">EYF80_025069</name>
</gene>
<protein>
    <submittedName>
        <fullName evidence="2">Uncharacterized protein</fullName>
    </submittedName>
</protein>
<evidence type="ECO:0000256" key="1">
    <source>
        <dbReference type="SAM" id="MobiDB-lite"/>
    </source>
</evidence>